<dbReference type="Proteomes" id="UP000423065">
    <property type="component" value="Segment"/>
</dbReference>
<evidence type="ECO:0000313" key="1">
    <source>
        <dbReference type="EMBL" id="QGJ94926.1"/>
    </source>
</evidence>
<reference evidence="1 2" key="1">
    <citation type="submission" date="2019-10" db="EMBL/GenBank/DDBJ databases">
        <authorList>
            <person name="Garlena R.A."/>
            <person name="Russell D.A."/>
            <person name="Pope W.H."/>
            <person name="Jacobs-Sera D."/>
            <person name="Hatfull G.F."/>
        </authorList>
    </citation>
    <scope>NUCLEOTIDE SEQUENCE [LARGE SCALE GENOMIC DNA]</scope>
</reference>
<protein>
    <submittedName>
        <fullName evidence="1">Uncharacterized protein</fullName>
    </submittedName>
</protein>
<name>A0A649VR31_9CAUD</name>
<organism evidence="1 2">
    <name type="scientific">Gordonia phage Stormageddon</name>
    <dbReference type="NCBI Taxonomy" id="2656541"/>
    <lineage>
        <taxon>Viruses</taxon>
        <taxon>Duplodnaviria</taxon>
        <taxon>Heunggongvirae</taxon>
        <taxon>Uroviricota</taxon>
        <taxon>Caudoviricetes</taxon>
        <taxon>Stormageddonvirus</taxon>
        <taxon>Stormageddonvirus Stormageddon</taxon>
    </lineage>
</organism>
<dbReference type="GeneID" id="64766772"/>
<dbReference type="KEGG" id="vg:64766772"/>
<gene>
    <name evidence="1" type="primary">63</name>
    <name evidence="1" type="ORF">SEA_STORMAGEDDON_63</name>
</gene>
<proteinExistence type="predicted"/>
<evidence type="ECO:0000313" key="2">
    <source>
        <dbReference type="Proteomes" id="UP000423065"/>
    </source>
</evidence>
<dbReference type="RefSeq" id="YP_010059539.1">
    <property type="nucleotide sequence ID" value="NC_054726.1"/>
</dbReference>
<keyword evidence="2" id="KW-1185">Reference proteome</keyword>
<dbReference type="EMBL" id="MN586040">
    <property type="protein sequence ID" value="QGJ94926.1"/>
    <property type="molecule type" value="Genomic_DNA"/>
</dbReference>
<accession>A0A649VR31</accession>
<sequence>MGVNAVIYATGVTPAQRDLAEAQIAEIMRYKLKDLVVPDRPQWKGDPGTPRYKSHYLTFASEESWSHSWKEGDLDTLEVRTFLRWPQRGWWPDLYALIRAFQASLPEGTPVYFAPDSSCSFDADPETLVTPERMEAIWREFLLADQDSYYTKL</sequence>